<evidence type="ECO:0000313" key="2">
    <source>
        <dbReference type="Proteomes" id="UP000823775"/>
    </source>
</evidence>
<protein>
    <submittedName>
        <fullName evidence="1">Uncharacterized protein</fullName>
    </submittedName>
</protein>
<keyword evidence="2" id="KW-1185">Reference proteome</keyword>
<comment type="caution">
    <text evidence="1">The sequence shown here is derived from an EMBL/GenBank/DDBJ whole genome shotgun (WGS) entry which is preliminary data.</text>
</comment>
<name>A0ABS8W3D4_DATST</name>
<sequence>MDDIDGHNAPPDFELLKMDHTSIWELCGGMIDRYTISSLGIATLVLLCSSTRVILELVKSLLVMIVNEENLVRRWQKIIHIHELIVAAPKLLKEN</sequence>
<organism evidence="1 2">
    <name type="scientific">Datura stramonium</name>
    <name type="common">Jimsonweed</name>
    <name type="synonym">Common thornapple</name>
    <dbReference type="NCBI Taxonomy" id="4076"/>
    <lineage>
        <taxon>Eukaryota</taxon>
        <taxon>Viridiplantae</taxon>
        <taxon>Streptophyta</taxon>
        <taxon>Embryophyta</taxon>
        <taxon>Tracheophyta</taxon>
        <taxon>Spermatophyta</taxon>
        <taxon>Magnoliopsida</taxon>
        <taxon>eudicotyledons</taxon>
        <taxon>Gunneridae</taxon>
        <taxon>Pentapetalae</taxon>
        <taxon>asterids</taxon>
        <taxon>lamiids</taxon>
        <taxon>Solanales</taxon>
        <taxon>Solanaceae</taxon>
        <taxon>Solanoideae</taxon>
        <taxon>Datureae</taxon>
        <taxon>Datura</taxon>
    </lineage>
</organism>
<dbReference type="EMBL" id="JACEIK010006564">
    <property type="protein sequence ID" value="MCE2055888.1"/>
    <property type="molecule type" value="Genomic_DNA"/>
</dbReference>
<dbReference type="Proteomes" id="UP000823775">
    <property type="component" value="Unassembled WGS sequence"/>
</dbReference>
<accession>A0ABS8W3D4</accession>
<evidence type="ECO:0000313" key="1">
    <source>
        <dbReference type="EMBL" id="MCE2055888.1"/>
    </source>
</evidence>
<reference evidence="1 2" key="1">
    <citation type="journal article" date="2021" name="BMC Genomics">
        <title>Datura genome reveals duplications of psychoactive alkaloid biosynthetic genes and high mutation rate following tissue culture.</title>
        <authorList>
            <person name="Rajewski A."/>
            <person name="Carter-House D."/>
            <person name="Stajich J."/>
            <person name="Litt A."/>
        </authorList>
    </citation>
    <scope>NUCLEOTIDE SEQUENCE [LARGE SCALE GENOMIC DNA]</scope>
    <source>
        <strain evidence="1">AR-01</strain>
    </source>
</reference>
<proteinExistence type="predicted"/>
<gene>
    <name evidence="1" type="ORF">HAX54_043671</name>
</gene>